<sequence length="95" mass="10017">MKPFPTLPSLLFAFGALLVAVASAQEPARAHPPQDPQLEAALDDCWIDIDGKADDPDDGVDADLMDLCMADKGFDAPPEPAPRPDGGPPPRRSSP</sequence>
<dbReference type="AlphaFoldDB" id="A0A0G9HFX4"/>
<organism evidence="1 2">
    <name type="scientific">Luteibacter rhizovicinus DSM 16549</name>
    <dbReference type="NCBI Taxonomy" id="1440763"/>
    <lineage>
        <taxon>Bacteria</taxon>
        <taxon>Pseudomonadati</taxon>
        <taxon>Pseudomonadota</taxon>
        <taxon>Gammaproteobacteria</taxon>
        <taxon>Lysobacterales</taxon>
        <taxon>Rhodanobacteraceae</taxon>
        <taxon>Luteibacter</taxon>
    </lineage>
</organism>
<name>A0A0G9HFX4_9GAMM</name>
<protein>
    <submittedName>
        <fullName evidence="1">Uncharacterized protein</fullName>
    </submittedName>
</protein>
<gene>
    <name evidence="1" type="ORF">BJI69_04375</name>
</gene>
<accession>A0A0G9HFX4</accession>
<proteinExistence type="predicted"/>
<dbReference type="EMBL" id="CP017480">
    <property type="protein sequence ID" value="APG03217.1"/>
    <property type="molecule type" value="Genomic_DNA"/>
</dbReference>
<keyword evidence="2" id="KW-1185">Reference proteome</keyword>
<dbReference type="RefSeq" id="WP_046966199.1">
    <property type="nucleotide sequence ID" value="NZ_CP017480.1"/>
</dbReference>
<dbReference type="STRING" id="1440763.BJI69_04375"/>
<dbReference type="PATRIC" id="fig|1440763.5.peg.3806"/>
<evidence type="ECO:0000313" key="1">
    <source>
        <dbReference type="EMBL" id="APG03217.1"/>
    </source>
</evidence>
<dbReference type="Proteomes" id="UP000182987">
    <property type="component" value="Chromosome"/>
</dbReference>
<evidence type="ECO:0000313" key="2">
    <source>
        <dbReference type="Proteomes" id="UP000182987"/>
    </source>
</evidence>
<dbReference type="KEGG" id="lrz:BJI69_04375"/>
<reference evidence="2" key="1">
    <citation type="submission" date="2016-09" db="EMBL/GenBank/DDBJ databases">
        <authorList>
            <person name="Lysoe E."/>
        </authorList>
    </citation>
    <scope>NUCLEOTIDE SEQUENCE [LARGE SCALE GENOMIC DNA]</scope>
    <source>
        <strain evidence="2">LJ96T</strain>
    </source>
</reference>